<sequence length="56" mass="6254">RLMDNGFKNAVVDALVEARPIGNTGNRWEPSVSTSTIMYTGIPEYSPARRLVANMW</sequence>
<protein>
    <submittedName>
        <fullName evidence="1">Uncharacterized protein</fullName>
    </submittedName>
</protein>
<name>W6YCA8_COCC2</name>
<accession>W6YCA8</accession>
<dbReference type="AlphaFoldDB" id="W6YCA8"/>
<feature type="non-terminal residue" evidence="1">
    <location>
        <position position="1"/>
    </location>
</feature>
<reference evidence="1 2" key="1">
    <citation type="journal article" date="2013" name="PLoS Genet.">
        <title>Comparative genome structure, secondary metabolite, and effector coding capacity across Cochliobolus pathogens.</title>
        <authorList>
            <person name="Condon B.J."/>
            <person name="Leng Y."/>
            <person name="Wu D."/>
            <person name="Bushley K.E."/>
            <person name="Ohm R.A."/>
            <person name="Otillar R."/>
            <person name="Martin J."/>
            <person name="Schackwitz W."/>
            <person name="Grimwood J."/>
            <person name="MohdZainudin N."/>
            <person name="Xue C."/>
            <person name="Wang R."/>
            <person name="Manning V.A."/>
            <person name="Dhillon B."/>
            <person name="Tu Z.J."/>
            <person name="Steffenson B.J."/>
            <person name="Salamov A."/>
            <person name="Sun H."/>
            <person name="Lowry S."/>
            <person name="LaButti K."/>
            <person name="Han J."/>
            <person name="Copeland A."/>
            <person name="Lindquist E."/>
            <person name="Barry K."/>
            <person name="Schmutz J."/>
            <person name="Baker S.E."/>
            <person name="Ciuffetti L.M."/>
            <person name="Grigoriev I.V."/>
            <person name="Zhong S."/>
            <person name="Turgeon B.G."/>
        </authorList>
    </citation>
    <scope>NUCLEOTIDE SEQUENCE [LARGE SCALE GENOMIC DNA]</scope>
    <source>
        <strain evidence="1 2">26-R-13</strain>
    </source>
</reference>
<dbReference type="KEGG" id="bze:COCCADRAFT_91279"/>
<dbReference type="RefSeq" id="XP_007710483.1">
    <property type="nucleotide sequence ID" value="XM_007712293.1"/>
</dbReference>
<evidence type="ECO:0000313" key="2">
    <source>
        <dbReference type="Proteomes" id="UP000053841"/>
    </source>
</evidence>
<dbReference type="EMBL" id="KI964578">
    <property type="protein sequence ID" value="EUC35273.1"/>
    <property type="molecule type" value="Genomic_DNA"/>
</dbReference>
<dbReference type="GeneID" id="19153148"/>
<dbReference type="HOGENOM" id="CLU_3019775_0_0_1"/>
<dbReference type="OrthoDB" id="1022638at2759"/>
<dbReference type="Proteomes" id="UP000053841">
    <property type="component" value="Unassembled WGS sequence"/>
</dbReference>
<evidence type="ECO:0000313" key="1">
    <source>
        <dbReference type="EMBL" id="EUC35273.1"/>
    </source>
</evidence>
<proteinExistence type="predicted"/>
<dbReference type="eggNOG" id="ENOG502R9DT">
    <property type="taxonomic scope" value="Eukaryota"/>
</dbReference>
<gene>
    <name evidence="1" type="ORF">COCCADRAFT_91279</name>
</gene>
<organism evidence="1 2">
    <name type="scientific">Cochliobolus carbonum (strain 26-R-13)</name>
    <name type="common">Maize leaf spot fungus</name>
    <name type="synonym">Bipolaris zeicola</name>
    <dbReference type="NCBI Taxonomy" id="930089"/>
    <lineage>
        <taxon>Eukaryota</taxon>
        <taxon>Fungi</taxon>
        <taxon>Dikarya</taxon>
        <taxon>Ascomycota</taxon>
        <taxon>Pezizomycotina</taxon>
        <taxon>Dothideomycetes</taxon>
        <taxon>Pleosporomycetidae</taxon>
        <taxon>Pleosporales</taxon>
        <taxon>Pleosporineae</taxon>
        <taxon>Pleosporaceae</taxon>
        <taxon>Bipolaris</taxon>
    </lineage>
</organism>
<dbReference type="STRING" id="930089.W6YCA8"/>
<keyword evidence="2" id="KW-1185">Reference proteome</keyword>